<name>A0A7G1IML2_MYCKA</name>
<proteinExistence type="predicted"/>
<dbReference type="AlphaFoldDB" id="A0A7G1IML2"/>
<gene>
    <name evidence="1" type="ORF">NIIDMKKI_62650</name>
</gene>
<protein>
    <submittedName>
        <fullName evidence="1">Uncharacterized protein</fullName>
    </submittedName>
</protein>
<sequence length="74" mass="7790">MAVTSANVKHAPVTRKGVSSMSNVVIATSAELTSTELSPADLKALRDVNEKIAIARTDPTRIADDAWLCPNAVV</sequence>
<accession>A0A7G1IML2</accession>
<dbReference type="Proteomes" id="UP000516380">
    <property type="component" value="Chromosome"/>
</dbReference>
<reference evidence="1 2" key="1">
    <citation type="submission" date="2020-07" db="EMBL/GenBank/DDBJ databases">
        <title>Mycobacterium kansasii (former subtype) with zoonotic potential isolated from diseased indoor pet cat, Japan.</title>
        <authorList>
            <person name="Fukano H."/>
            <person name="Terazono T."/>
            <person name="Hoshino Y."/>
        </authorList>
    </citation>
    <scope>NUCLEOTIDE SEQUENCE [LARGE SCALE GENOMIC DNA]</scope>
    <source>
        <strain evidence="1 2">Kuro-I</strain>
    </source>
</reference>
<evidence type="ECO:0000313" key="2">
    <source>
        <dbReference type="Proteomes" id="UP000516380"/>
    </source>
</evidence>
<dbReference type="EMBL" id="AP023343">
    <property type="protein sequence ID" value="BCI91059.1"/>
    <property type="molecule type" value="Genomic_DNA"/>
</dbReference>
<keyword evidence="2" id="KW-1185">Reference proteome</keyword>
<evidence type="ECO:0000313" key="1">
    <source>
        <dbReference type="EMBL" id="BCI91059.1"/>
    </source>
</evidence>
<organism evidence="1 2">
    <name type="scientific">Mycobacterium kansasii</name>
    <dbReference type="NCBI Taxonomy" id="1768"/>
    <lineage>
        <taxon>Bacteria</taxon>
        <taxon>Bacillati</taxon>
        <taxon>Actinomycetota</taxon>
        <taxon>Actinomycetes</taxon>
        <taxon>Mycobacteriales</taxon>
        <taxon>Mycobacteriaceae</taxon>
        <taxon>Mycobacterium</taxon>
    </lineage>
</organism>